<evidence type="ECO:0000259" key="2">
    <source>
        <dbReference type="Pfam" id="PF03629"/>
    </source>
</evidence>
<dbReference type="InterPro" id="IPR039329">
    <property type="entry name" value="SIAE"/>
</dbReference>
<sequence>MVLQQQSSVALWGWSNASEKIIVTTSWNNRTDSVVASRDAKWKIMVPTPAAGGPYTVTIKGGRTITLNNVMIGEVWVCSGQSNMEFNSFYAGSRDIRPEFKNPPNNKIHFFLEQKATAQYPQDDCKAQWTVCDSNTLKSFSEVAYFFAKRLNKELNVPIGLIEAAWGGTPAEVWTPAEVVNADDTLRESAHKQVPQRGWPFWPGVTYNAMIAPVTNYNIAGALWYQGEGNTVAPNSYGRLLTSMIKSWRRAWDKEFPFYYVQIGPFTYGSKSGSIVQEQQARVQALPNTGMVVITDLVPDTTDIHPPMKKEVGERLSNWALAKTYRKTGINYANPSYKGMEVKGNKATISFDYADDGLMVKGTTNSQLYIAGSDKVFYAAESKISGNKLIVWSDKVSEPAAVRFSFSSAAVGNLFSKNGLPVTPFRTDNWSVN</sequence>
<dbReference type="GO" id="GO:0001681">
    <property type="term" value="F:sialate O-acetylesterase activity"/>
    <property type="evidence" value="ECO:0007669"/>
    <property type="project" value="InterPro"/>
</dbReference>
<dbReference type="InterPro" id="IPR036514">
    <property type="entry name" value="SGNH_hydro_sf"/>
</dbReference>
<dbReference type="InterPro" id="IPR005181">
    <property type="entry name" value="SASA"/>
</dbReference>
<gene>
    <name evidence="3" type="ORF">SAE01_39480</name>
</gene>
<dbReference type="Proteomes" id="UP000321513">
    <property type="component" value="Unassembled WGS sequence"/>
</dbReference>
<keyword evidence="4" id="KW-1185">Reference proteome</keyword>
<evidence type="ECO:0000313" key="3">
    <source>
        <dbReference type="EMBL" id="GEO11452.1"/>
    </source>
</evidence>
<dbReference type="SUPFAM" id="SSF52266">
    <property type="entry name" value="SGNH hydrolase"/>
    <property type="match status" value="1"/>
</dbReference>
<dbReference type="GO" id="GO:0005975">
    <property type="term" value="P:carbohydrate metabolic process"/>
    <property type="evidence" value="ECO:0007669"/>
    <property type="project" value="TreeGrafter"/>
</dbReference>
<name>A0A512BHL2_9BACT</name>
<proteinExistence type="predicted"/>
<evidence type="ECO:0000313" key="4">
    <source>
        <dbReference type="Proteomes" id="UP000321513"/>
    </source>
</evidence>
<dbReference type="Gene3D" id="3.40.50.1110">
    <property type="entry name" value="SGNH hydrolase"/>
    <property type="match status" value="1"/>
</dbReference>
<protein>
    <submittedName>
        <fullName evidence="3">9-O-acetylesterase</fullName>
    </submittedName>
</protein>
<dbReference type="PANTHER" id="PTHR22901:SF0">
    <property type="entry name" value="SIALATE O-ACETYLESTERASE"/>
    <property type="match status" value="1"/>
</dbReference>
<dbReference type="EMBL" id="BJYT01000022">
    <property type="protein sequence ID" value="GEO11452.1"/>
    <property type="molecule type" value="Genomic_DNA"/>
</dbReference>
<comment type="caution">
    <text evidence="3">The sequence shown here is derived from an EMBL/GenBank/DDBJ whole genome shotgun (WGS) entry which is preliminary data.</text>
</comment>
<dbReference type="PANTHER" id="PTHR22901">
    <property type="entry name" value="SIALATE O-ACETYLESTERASE"/>
    <property type="match status" value="1"/>
</dbReference>
<evidence type="ECO:0000256" key="1">
    <source>
        <dbReference type="ARBA" id="ARBA00022801"/>
    </source>
</evidence>
<keyword evidence="1" id="KW-0378">Hydrolase</keyword>
<dbReference type="AlphaFoldDB" id="A0A512BHL2"/>
<reference evidence="3 4" key="1">
    <citation type="submission" date="2019-07" db="EMBL/GenBank/DDBJ databases">
        <title>Whole genome shotgun sequence of Segetibacter aerophilus NBRC 106135.</title>
        <authorList>
            <person name="Hosoyama A."/>
            <person name="Uohara A."/>
            <person name="Ohji S."/>
            <person name="Ichikawa N."/>
        </authorList>
    </citation>
    <scope>NUCLEOTIDE SEQUENCE [LARGE SCALE GENOMIC DNA]</scope>
    <source>
        <strain evidence="3 4">NBRC 106135</strain>
    </source>
</reference>
<accession>A0A512BHL2</accession>
<organism evidence="3 4">
    <name type="scientific">Segetibacter aerophilus</name>
    <dbReference type="NCBI Taxonomy" id="670293"/>
    <lineage>
        <taxon>Bacteria</taxon>
        <taxon>Pseudomonadati</taxon>
        <taxon>Bacteroidota</taxon>
        <taxon>Chitinophagia</taxon>
        <taxon>Chitinophagales</taxon>
        <taxon>Chitinophagaceae</taxon>
        <taxon>Segetibacter</taxon>
    </lineage>
</organism>
<dbReference type="Pfam" id="PF03629">
    <property type="entry name" value="SASA"/>
    <property type="match status" value="1"/>
</dbReference>
<feature type="domain" description="Sialate O-acetylesterase" evidence="2">
    <location>
        <begin position="74"/>
        <end position="318"/>
    </location>
</feature>